<keyword evidence="1 4" id="KW-0808">Transferase</keyword>
<dbReference type="GO" id="GO:0008999">
    <property type="term" value="F:protein-N-terminal-alanine acetyltransferase activity"/>
    <property type="evidence" value="ECO:0007669"/>
    <property type="project" value="UniProtKB-EC"/>
</dbReference>
<dbReference type="Gene3D" id="3.40.630.30">
    <property type="match status" value="1"/>
</dbReference>
<dbReference type="EC" id="2.3.1.266" evidence="4"/>
<evidence type="ECO:0000313" key="5">
    <source>
        <dbReference type="Proteomes" id="UP001565283"/>
    </source>
</evidence>
<accession>A0ABV4D3G4</accession>
<dbReference type="Proteomes" id="UP001565283">
    <property type="component" value="Unassembled WGS sequence"/>
</dbReference>
<keyword evidence="5" id="KW-1185">Reference proteome</keyword>
<dbReference type="GO" id="GO:0005840">
    <property type="term" value="C:ribosome"/>
    <property type="evidence" value="ECO:0007669"/>
    <property type="project" value="UniProtKB-KW"/>
</dbReference>
<name>A0ABV4D3G4_9LACT</name>
<dbReference type="InterPro" id="IPR000182">
    <property type="entry name" value="GNAT_dom"/>
</dbReference>
<evidence type="ECO:0000256" key="2">
    <source>
        <dbReference type="ARBA" id="ARBA00023315"/>
    </source>
</evidence>
<dbReference type="Pfam" id="PF00583">
    <property type="entry name" value="Acetyltransf_1"/>
    <property type="match status" value="1"/>
</dbReference>
<reference evidence="4 5" key="1">
    <citation type="submission" date="2024-03" db="EMBL/GenBank/DDBJ databases">
        <title>Mouse gut bacterial collection (mGBC) of GemPharmatech.</title>
        <authorList>
            <person name="He Y."/>
            <person name="Dong L."/>
            <person name="Wu D."/>
            <person name="Gao X."/>
            <person name="Lin Z."/>
        </authorList>
    </citation>
    <scope>NUCLEOTIDE SEQUENCE [LARGE SCALE GENOMIC DNA]</scope>
    <source>
        <strain evidence="4 5">61-15</strain>
    </source>
</reference>
<dbReference type="InterPro" id="IPR006464">
    <property type="entry name" value="AcTrfase_RimI/Ard1"/>
</dbReference>
<proteinExistence type="predicted"/>
<gene>
    <name evidence="4" type="primary">rimI</name>
    <name evidence="4" type="ORF">AALA52_07470</name>
</gene>
<organism evidence="4 5">
    <name type="scientific">Lactococcus ileimucosae</name>
    <dbReference type="NCBI Taxonomy" id="2941329"/>
    <lineage>
        <taxon>Bacteria</taxon>
        <taxon>Bacillati</taxon>
        <taxon>Bacillota</taxon>
        <taxon>Bacilli</taxon>
        <taxon>Lactobacillales</taxon>
        <taxon>Streptococcaceae</taxon>
        <taxon>Lactococcus</taxon>
    </lineage>
</organism>
<dbReference type="PROSITE" id="PS51186">
    <property type="entry name" value="GNAT"/>
    <property type="match status" value="1"/>
</dbReference>
<keyword evidence="4" id="KW-0689">Ribosomal protein</keyword>
<evidence type="ECO:0000256" key="1">
    <source>
        <dbReference type="ARBA" id="ARBA00022679"/>
    </source>
</evidence>
<dbReference type="InterPro" id="IPR016181">
    <property type="entry name" value="Acyl_CoA_acyltransferase"/>
</dbReference>
<dbReference type="SUPFAM" id="SSF55729">
    <property type="entry name" value="Acyl-CoA N-acyltransferases (Nat)"/>
    <property type="match status" value="1"/>
</dbReference>
<dbReference type="EMBL" id="JBCLSH010000028">
    <property type="protein sequence ID" value="MEY8444076.1"/>
    <property type="molecule type" value="Genomic_DNA"/>
</dbReference>
<feature type="domain" description="N-acetyltransferase" evidence="3">
    <location>
        <begin position="25"/>
        <end position="173"/>
    </location>
</feature>
<dbReference type="PANTHER" id="PTHR42919">
    <property type="entry name" value="N-ALPHA-ACETYLTRANSFERASE"/>
    <property type="match status" value="1"/>
</dbReference>
<dbReference type="NCBIfam" id="TIGR01575">
    <property type="entry name" value="rimI"/>
    <property type="match status" value="1"/>
</dbReference>
<comment type="caution">
    <text evidence="4">The sequence shown here is derived from an EMBL/GenBank/DDBJ whole genome shotgun (WGS) entry which is preliminary data.</text>
</comment>
<dbReference type="RefSeq" id="WP_369948590.1">
    <property type="nucleotide sequence ID" value="NZ_JBCLSH010000028.1"/>
</dbReference>
<evidence type="ECO:0000313" key="4">
    <source>
        <dbReference type="EMBL" id="MEY8444076.1"/>
    </source>
</evidence>
<dbReference type="InterPro" id="IPR051556">
    <property type="entry name" value="N-term/lysine_N-AcTrnsfr"/>
</dbReference>
<sequence>MFKGFEPRRYLNMDEVELKSNIDGVEYRLAEREDIVEMLAIERDVYNGEVPWTFSHFEHEIVQNENAFFVSAGVDGKLIGFIGIRLTERGKVVHITNLAVSVAYQGRGVGTHLVNQMIRLMTLLGKNEVTLEVRRDNTKAQGLYRRLGFSTGKLISQYYEDGGDAVWMSRKLKNESKN</sequence>
<keyword evidence="2 4" id="KW-0012">Acyltransferase</keyword>
<dbReference type="PANTHER" id="PTHR42919:SF8">
    <property type="entry name" value="N-ALPHA-ACETYLTRANSFERASE 50"/>
    <property type="match status" value="1"/>
</dbReference>
<dbReference type="CDD" id="cd04301">
    <property type="entry name" value="NAT_SF"/>
    <property type="match status" value="1"/>
</dbReference>
<keyword evidence="4" id="KW-0687">Ribonucleoprotein</keyword>
<protein>
    <submittedName>
        <fullName evidence="4">Ribosomal protein S18-alanine N-acetyltransferase</fullName>
        <ecNumber evidence="4">2.3.1.266</ecNumber>
    </submittedName>
</protein>
<evidence type="ECO:0000259" key="3">
    <source>
        <dbReference type="PROSITE" id="PS51186"/>
    </source>
</evidence>